<name>A0A836AJ87_SHEEP</name>
<evidence type="ECO:0000256" key="1">
    <source>
        <dbReference type="SAM" id="MobiDB-lite"/>
    </source>
</evidence>
<feature type="region of interest" description="Disordered" evidence="1">
    <location>
        <begin position="286"/>
        <end position="375"/>
    </location>
</feature>
<dbReference type="PANTHER" id="PTHR12392:SF0">
    <property type="entry name" value="LADININ-1"/>
    <property type="match status" value="1"/>
</dbReference>
<comment type="caution">
    <text evidence="2">The sequence shown here is derived from an EMBL/GenBank/DDBJ whole genome shotgun (WGS) entry which is preliminary data.</text>
</comment>
<accession>A0A836AJ87</accession>
<feature type="compositionally biased region" description="Polar residues" evidence="1">
    <location>
        <begin position="120"/>
        <end position="132"/>
    </location>
</feature>
<feature type="region of interest" description="Disordered" evidence="1">
    <location>
        <begin position="80"/>
        <end position="152"/>
    </location>
</feature>
<feature type="region of interest" description="Disordered" evidence="1">
    <location>
        <begin position="1"/>
        <end position="62"/>
    </location>
</feature>
<dbReference type="Proteomes" id="UP000664991">
    <property type="component" value="Unassembled WGS sequence"/>
</dbReference>
<proteinExistence type="predicted"/>
<feature type="compositionally biased region" description="Polar residues" evidence="1">
    <location>
        <begin position="38"/>
        <end position="51"/>
    </location>
</feature>
<dbReference type="GO" id="GO:0005198">
    <property type="term" value="F:structural molecule activity"/>
    <property type="evidence" value="ECO:0007669"/>
    <property type="project" value="InterPro"/>
</dbReference>
<gene>
    <name evidence="2" type="ORF">JEQ12_001154</name>
</gene>
<protein>
    <submittedName>
        <fullName evidence="2">Uncharacterized protein</fullName>
    </submittedName>
</protein>
<feature type="compositionally biased region" description="Basic and acidic residues" evidence="1">
    <location>
        <begin position="286"/>
        <end position="305"/>
    </location>
</feature>
<sequence>MSPAKRHLFEKELLGARAKRTPASSHKGTGDWDGVSPGSHTTPSSQAQTPGKPQMLLGAPPSLETLSTGLALSLRLHLHRRGSRREQRTSLLPQPLAARVSSPSTEAEAKPPSPTVALPTFSSSLQHSSPHTISFRMSPRRDSSEAALTRSTSMRLPASSVKLGLKVEQYLSAIQRSESIRYANPFHTEFPVAPVDVTSKCHLFEKEQVGQSQEDPASSCKENLRLSGVKSRLNLWMSRAQESAQQGPQNQETQRELEAGSKPQWRKTPEALLGAEKISVLEERAVSGKRAVPDKASDSEKRPVSEKATVFEKTPVPEMQPAPGRAMAPVWPQDWEHSASAEYPSSPTRQRGTGPEKEPESSAGPLSRAGGLPPVTLQREEEAMSDVEERVDEYDKLYPACWESPHILSQAYKNFYNWLRILPHNEEYSRSLKTKSHTAAAKHANDLEASGKMQTWIYSKGFRLAMGAALKDQDCKDKSGYSKLSTASQKGPRIIVHVQFHYQQSKEGKNQRSIWILIHDEYQCEEAKWI</sequence>
<evidence type="ECO:0000313" key="3">
    <source>
        <dbReference type="Proteomes" id="UP000664991"/>
    </source>
</evidence>
<dbReference type="AlphaFoldDB" id="A0A836AJ87"/>
<feature type="region of interest" description="Disordered" evidence="1">
    <location>
        <begin position="240"/>
        <end position="271"/>
    </location>
</feature>
<feature type="compositionally biased region" description="Polar residues" evidence="1">
    <location>
        <begin position="240"/>
        <end position="252"/>
    </location>
</feature>
<organism evidence="2 3">
    <name type="scientific">Ovis aries</name>
    <name type="common">Sheep</name>
    <dbReference type="NCBI Taxonomy" id="9940"/>
    <lineage>
        <taxon>Eukaryota</taxon>
        <taxon>Metazoa</taxon>
        <taxon>Chordata</taxon>
        <taxon>Craniata</taxon>
        <taxon>Vertebrata</taxon>
        <taxon>Euteleostomi</taxon>
        <taxon>Mammalia</taxon>
        <taxon>Eutheria</taxon>
        <taxon>Laurasiatheria</taxon>
        <taxon>Artiodactyla</taxon>
        <taxon>Ruminantia</taxon>
        <taxon>Pecora</taxon>
        <taxon>Bovidae</taxon>
        <taxon>Caprinae</taxon>
        <taxon>Ovis</taxon>
    </lineage>
</organism>
<dbReference type="EMBL" id="JAEMGP010000001">
    <property type="protein sequence ID" value="KAG5215578.1"/>
    <property type="molecule type" value="Genomic_DNA"/>
</dbReference>
<reference evidence="2 3" key="1">
    <citation type="submission" date="2020-12" db="EMBL/GenBank/DDBJ databases">
        <title>De novo assembly of Tibetan sheep genome.</title>
        <authorList>
            <person name="Li X."/>
        </authorList>
    </citation>
    <scope>NUCLEOTIDE SEQUENCE [LARGE SCALE GENOMIC DNA]</scope>
    <source>
        <tissue evidence="2">Heart</tissue>
    </source>
</reference>
<evidence type="ECO:0000313" key="2">
    <source>
        <dbReference type="EMBL" id="KAG5215578.1"/>
    </source>
</evidence>
<dbReference type="InterPro" id="IPR017404">
    <property type="entry name" value="Ladinin_1"/>
</dbReference>
<dbReference type="PANTHER" id="PTHR12392">
    <property type="entry name" value="LADININ 1"/>
    <property type="match status" value="1"/>
</dbReference>